<feature type="domain" description="BTB" evidence="11">
    <location>
        <begin position="30"/>
        <end position="95"/>
    </location>
</feature>
<evidence type="ECO:0000313" key="14">
    <source>
        <dbReference type="Proteomes" id="UP000677054"/>
    </source>
</evidence>
<dbReference type="PROSITE" id="PS50157">
    <property type="entry name" value="ZINC_FINGER_C2H2_2"/>
    <property type="match status" value="4"/>
</dbReference>
<keyword evidence="3" id="KW-0677">Repeat</keyword>
<evidence type="ECO:0000256" key="1">
    <source>
        <dbReference type="ARBA" id="ARBA00004123"/>
    </source>
</evidence>
<dbReference type="FunFam" id="3.30.160.60:FF:002343">
    <property type="entry name" value="Zinc finger protein 33A"/>
    <property type="match status" value="1"/>
</dbReference>
<evidence type="ECO:0000256" key="5">
    <source>
        <dbReference type="ARBA" id="ARBA00022833"/>
    </source>
</evidence>
<name>A0A7R9ABU2_9CRUS</name>
<feature type="domain" description="C2H2-type" evidence="12">
    <location>
        <begin position="369"/>
        <end position="391"/>
    </location>
</feature>
<evidence type="ECO:0000256" key="3">
    <source>
        <dbReference type="ARBA" id="ARBA00022737"/>
    </source>
</evidence>
<dbReference type="GO" id="GO:0005634">
    <property type="term" value="C:nucleus"/>
    <property type="evidence" value="ECO:0007669"/>
    <property type="project" value="UniProtKB-SubCell"/>
</dbReference>
<gene>
    <name evidence="13" type="ORF">DSTB1V02_LOCUS10930</name>
</gene>
<keyword evidence="9" id="KW-0539">Nucleus</keyword>
<keyword evidence="7" id="KW-0238">DNA-binding</keyword>
<evidence type="ECO:0000256" key="8">
    <source>
        <dbReference type="ARBA" id="ARBA00023163"/>
    </source>
</evidence>
<dbReference type="Gene3D" id="3.30.160.60">
    <property type="entry name" value="Classic Zinc Finger"/>
    <property type="match status" value="3"/>
</dbReference>
<dbReference type="SUPFAM" id="SSF54695">
    <property type="entry name" value="POZ domain"/>
    <property type="match status" value="1"/>
</dbReference>
<evidence type="ECO:0000259" key="11">
    <source>
        <dbReference type="PROSITE" id="PS50097"/>
    </source>
</evidence>
<evidence type="ECO:0000256" key="10">
    <source>
        <dbReference type="PROSITE-ProRule" id="PRU00042"/>
    </source>
</evidence>
<accession>A0A7R9ABU2</accession>
<evidence type="ECO:0000256" key="9">
    <source>
        <dbReference type="ARBA" id="ARBA00023242"/>
    </source>
</evidence>
<evidence type="ECO:0000256" key="7">
    <source>
        <dbReference type="ARBA" id="ARBA00023125"/>
    </source>
</evidence>
<dbReference type="OrthoDB" id="654211at2759"/>
<feature type="domain" description="C2H2-type" evidence="12">
    <location>
        <begin position="341"/>
        <end position="368"/>
    </location>
</feature>
<dbReference type="PROSITE" id="PS00028">
    <property type="entry name" value="ZINC_FINGER_C2H2_1"/>
    <property type="match status" value="2"/>
</dbReference>
<dbReference type="PANTHER" id="PTHR46105">
    <property type="entry name" value="AGAP004733-PA"/>
    <property type="match status" value="1"/>
</dbReference>
<keyword evidence="14" id="KW-1185">Reference proteome</keyword>
<dbReference type="Gene3D" id="3.30.710.10">
    <property type="entry name" value="Potassium Channel Kv1.1, Chain A"/>
    <property type="match status" value="1"/>
</dbReference>
<feature type="domain" description="C2H2-type" evidence="12">
    <location>
        <begin position="487"/>
        <end position="514"/>
    </location>
</feature>
<evidence type="ECO:0000313" key="13">
    <source>
        <dbReference type="EMBL" id="CAD7251163.1"/>
    </source>
</evidence>
<dbReference type="Pfam" id="PF00096">
    <property type="entry name" value="zf-C2H2"/>
    <property type="match status" value="1"/>
</dbReference>
<evidence type="ECO:0000256" key="4">
    <source>
        <dbReference type="ARBA" id="ARBA00022771"/>
    </source>
</evidence>
<evidence type="ECO:0000256" key="2">
    <source>
        <dbReference type="ARBA" id="ARBA00022723"/>
    </source>
</evidence>
<dbReference type="InterPro" id="IPR011333">
    <property type="entry name" value="SKP1/BTB/POZ_sf"/>
</dbReference>
<dbReference type="InterPro" id="IPR000210">
    <property type="entry name" value="BTB/POZ_dom"/>
</dbReference>
<dbReference type="PANTHER" id="PTHR46105:SF5">
    <property type="entry name" value="ZINC FINGER AND BTB DOMAIN-CONTAINING PROTEIN 44 ISOFORM X1"/>
    <property type="match status" value="1"/>
</dbReference>
<keyword evidence="5" id="KW-0862">Zinc</keyword>
<dbReference type="EMBL" id="CAJPEV010003327">
    <property type="protein sequence ID" value="CAG0899515.1"/>
    <property type="molecule type" value="Genomic_DNA"/>
</dbReference>
<comment type="subcellular location">
    <subcellularLocation>
        <location evidence="1">Nucleus</location>
    </subcellularLocation>
</comment>
<dbReference type="GO" id="GO:0000978">
    <property type="term" value="F:RNA polymerase II cis-regulatory region sequence-specific DNA binding"/>
    <property type="evidence" value="ECO:0007669"/>
    <property type="project" value="TreeGrafter"/>
</dbReference>
<keyword evidence="6" id="KW-0805">Transcription regulation</keyword>
<dbReference type="CDD" id="cd18315">
    <property type="entry name" value="BTB_POZ_BAB-like"/>
    <property type="match status" value="1"/>
</dbReference>
<dbReference type="Proteomes" id="UP000677054">
    <property type="component" value="Unassembled WGS sequence"/>
</dbReference>
<dbReference type="SMART" id="SM00355">
    <property type="entry name" value="ZnF_C2H2"/>
    <property type="match status" value="4"/>
</dbReference>
<dbReference type="PROSITE" id="PS50097">
    <property type="entry name" value="BTB"/>
    <property type="match status" value="1"/>
</dbReference>
<dbReference type="InterPro" id="IPR050457">
    <property type="entry name" value="ZnFinger_BTB_dom_contain"/>
</dbReference>
<evidence type="ECO:0000259" key="12">
    <source>
        <dbReference type="PROSITE" id="PS50157"/>
    </source>
</evidence>
<dbReference type="InterPro" id="IPR036236">
    <property type="entry name" value="Znf_C2H2_sf"/>
</dbReference>
<dbReference type="FunFam" id="3.30.160.60:FF:001289">
    <property type="entry name" value="Zinc finger protein 574"/>
    <property type="match status" value="1"/>
</dbReference>
<evidence type="ECO:0000256" key="6">
    <source>
        <dbReference type="ARBA" id="ARBA00023015"/>
    </source>
</evidence>
<dbReference type="SMART" id="SM00225">
    <property type="entry name" value="BTB"/>
    <property type="match status" value="1"/>
</dbReference>
<dbReference type="GO" id="GO:0008270">
    <property type="term" value="F:zinc ion binding"/>
    <property type="evidence" value="ECO:0007669"/>
    <property type="project" value="UniProtKB-KW"/>
</dbReference>
<reference evidence="13" key="1">
    <citation type="submission" date="2020-11" db="EMBL/GenBank/DDBJ databases">
        <authorList>
            <person name="Tran Van P."/>
        </authorList>
    </citation>
    <scope>NUCLEOTIDE SEQUENCE</scope>
</reference>
<dbReference type="InterPro" id="IPR013087">
    <property type="entry name" value="Znf_C2H2_type"/>
</dbReference>
<keyword evidence="4 10" id="KW-0863">Zinc-finger</keyword>
<dbReference type="SUPFAM" id="SSF57667">
    <property type="entry name" value="beta-beta-alpha zinc fingers"/>
    <property type="match status" value="2"/>
</dbReference>
<dbReference type="Pfam" id="PF00651">
    <property type="entry name" value="BTB"/>
    <property type="match status" value="1"/>
</dbReference>
<organism evidence="13">
    <name type="scientific">Darwinula stevensoni</name>
    <dbReference type="NCBI Taxonomy" id="69355"/>
    <lineage>
        <taxon>Eukaryota</taxon>
        <taxon>Metazoa</taxon>
        <taxon>Ecdysozoa</taxon>
        <taxon>Arthropoda</taxon>
        <taxon>Crustacea</taxon>
        <taxon>Oligostraca</taxon>
        <taxon>Ostracoda</taxon>
        <taxon>Podocopa</taxon>
        <taxon>Podocopida</taxon>
        <taxon>Darwinulocopina</taxon>
        <taxon>Darwinuloidea</taxon>
        <taxon>Darwinulidae</taxon>
        <taxon>Darwinula</taxon>
    </lineage>
</organism>
<protein>
    <submittedName>
        <fullName evidence="13">Uncharacterized protein</fullName>
    </submittedName>
</protein>
<keyword evidence="2" id="KW-0479">Metal-binding</keyword>
<proteinExistence type="predicted"/>
<dbReference type="AlphaFoldDB" id="A0A7R9ABU2"/>
<dbReference type="GO" id="GO:0000981">
    <property type="term" value="F:DNA-binding transcription factor activity, RNA polymerase II-specific"/>
    <property type="evidence" value="ECO:0007669"/>
    <property type="project" value="TreeGrafter"/>
</dbReference>
<feature type="domain" description="C2H2-type" evidence="12">
    <location>
        <begin position="515"/>
        <end position="542"/>
    </location>
</feature>
<sequence length="548" mass="62034">MSSKYSLKWNSYHVETHASFESLRSREMLVDTTLFCDGQALKAHKLVLCAGSGYFERMLHRADHRDAWMYFFGVDANLLKLLIDFMYCGEVEVPEVDLKSFIELADALEVKGLKGDRSKNAAFSSSPGSSIPVSDVQDALAHKRKAAVLQAGCPSDISHSGALKVRRKHFSASSSPLSAFPKQYMYQTPVHKEVISQEANNSGSAGLCVSAQQPEVFIKDEVEDVDLEEGDGRLVERIENPENGSKWGESINSSEQQGALVSNGDMPLIVPPDINPSTSSVVDGRGRRRKLKTTRKEDELIVQEFQLIIRHAAGRLSLGVPYEKYRGHLLHARTWTNLKIYLCTLCPYKTARSGLALDHVRTHTGEKPFACSTCGKGFSDRANWKRHRLTHDRIHSCFKDSYNCNWRNYCFWSQKNGYQGTTLAHSDAMSKKEWNFRHVPKNAKEASKVRRLKPAWCILVLQTVGIPPQDRCGVIWQGWTWDRRKRYFCSRCLYITHSTFAAFRHGRSHTGEKPFACSTCGKRFSDCYNCRNHELIHNRIRSSTGVDA</sequence>
<keyword evidence="8" id="KW-0804">Transcription</keyword>
<dbReference type="EMBL" id="LR902844">
    <property type="protein sequence ID" value="CAD7251163.1"/>
    <property type="molecule type" value="Genomic_DNA"/>
</dbReference>